<dbReference type="PANTHER" id="PTHR42951">
    <property type="entry name" value="METALLO-BETA-LACTAMASE DOMAIN-CONTAINING"/>
    <property type="match status" value="1"/>
</dbReference>
<dbReference type="InterPro" id="IPR036866">
    <property type="entry name" value="RibonucZ/Hydroxyglut_hydro"/>
</dbReference>
<dbReference type="PANTHER" id="PTHR42951:SF4">
    <property type="entry name" value="ACYL-COENZYME A THIOESTERASE MBLAC2"/>
    <property type="match status" value="1"/>
</dbReference>
<evidence type="ECO:0000313" key="4">
    <source>
        <dbReference type="Proteomes" id="UP001597201"/>
    </source>
</evidence>
<organism evidence="3 4">
    <name type="scientific">Namhaeicola litoreus</name>
    <dbReference type="NCBI Taxonomy" id="1052145"/>
    <lineage>
        <taxon>Bacteria</taxon>
        <taxon>Pseudomonadati</taxon>
        <taxon>Bacteroidota</taxon>
        <taxon>Flavobacteriia</taxon>
        <taxon>Flavobacteriales</taxon>
        <taxon>Flavobacteriaceae</taxon>
        <taxon>Namhaeicola</taxon>
    </lineage>
</organism>
<dbReference type="RefSeq" id="WP_377176685.1">
    <property type="nucleotide sequence ID" value="NZ_JBHTMY010000002.1"/>
</dbReference>
<dbReference type="Proteomes" id="UP001597201">
    <property type="component" value="Unassembled WGS sequence"/>
</dbReference>
<dbReference type="Gene3D" id="3.60.15.10">
    <property type="entry name" value="Ribonuclease Z/Hydroxyacylglutathione hydrolase-like"/>
    <property type="match status" value="1"/>
</dbReference>
<dbReference type="EMBL" id="JBHTMY010000002">
    <property type="protein sequence ID" value="MFD1314766.1"/>
    <property type="molecule type" value="Genomic_DNA"/>
</dbReference>
<dbReference type="Pfam" id="PF00753">
    <property type="entry name" value="Lactamase_B"/>
    <property type="match status" value="1"/>
</dbReference>
<dbReference type="InterPro" id="IPR050855">
    <property type="entry name" value="NDM-1-like"/>
</dbReference>
<reference evidence="4" key="1">
    <citation type="journal article" date="2019" name="Int. J. Syst. Evol. Microbiol.">
        <title>The Global Catalogue of Microorganisms (GCM) 10K type strain sequencing project: providing services to taxonomists for standard genome sequencing and annotation.</title>
        <authorList>
            <consortium name="The Broad Institute Genomics Platform"/>
            <consortium name="The Broad Institute Genome Sequencing Center for Infectious Disease"/>
            <person name="Wu L."/>
            <person name="Ma J."/>
        </authorList>
    </citation>
    <scope>NUCLEOTIDE SEQUENCE [LARGE SCALE GENOMIC DNA]</scope>
    <source>
        <strain evidence="4">CCUG 61485</strain>
    </source>
</reference>
<dbReference type="InterPro" id="IPR006311">
    <property type="entry name" value="TAT_signal"/>
</dbReference>
<proteinExistence type="inferred from homology"/>
<gene>
    <name evidence="3" type="ORF">ACFQ39_03985</name>
</gene>
<dbReference type="SUPFAM" id="SSF56281">
    <property type="entry name" value="Metallo-hydrolase/oxidoreductase"/>
    <property type="match status" value="1"/>
</dbReference>
<dbReference type="SMART" id="SM00849">
    <property type="entry name" value="Lactamase_B"/>
    <property type="match status" value="1"/>
</dbReference>
<evidence type="ECO:0000256" key="1">
    <source>
        <dbReference type="ARBA" id="ARBA00005250"/>
    </source>
</evidence>
<evidence type="ECO:0000259" key="2">
    <source>
        <dbReference type="SMART" id="SM00849"/>
    </source>
</evidence>
<comment type="similarity">
    <text evidence="1">Belongs to the metallo-beta-lactamase superfamily. Class-B beta-lactamase family.</text>
</comment>
<dbReference type="PROSITE" id="PS51318">
    <property type="entry name" value="TAT"/>
    <property type="match status" value="1"/>
</dbReference>
<sequence>MITRRNFLRNSLLTGAGLSLSNAQLFAQLLGQEKPYKMTLLRNNVGYFTERGGTIGYFIDEEGIAVVDTQFPEQSQHLIEEIQKQSLRKFDLLINTHHHGDHTSGNIAYKGIVNNVVAHENSKRNQMRVAEENKRADSQLYPETTFSKEWSGKVGKETISLKYFGAAHTDGDALVHFENANIVHTGDLVFNRRYPYIDKSAGANIKSWIQVLENAQKIYDNDTMFIFGHSDNGFDVIGKKSDINAFQNYLSRLLDTVDVAIKSGKSEEEVMKITEIIGAEEWKGDGISRSLSAAYTELSKE</sequence>
<dbReference type="InterPro" id="IPR001279">
    <property type="entry name" value="Metallo-B-lactamas"/>
</dbReference>
<accession>A0ABW3XYW7</accession>
<keyword evidence="4" id="KW-1185">Reference proteome</keyword>
<comment type="caution">
    <text evidence="3">The sequence shown here is derived from an EMBL/GenBank/DDBJ whole genome shotgun (WGS) entry which is preliminary data.</text>
</comment>
<dbReference type="CDD" id="cd16282">
    <property type="entry name" value="metallo-hydrolase-like_MBL-fold"/>
    <property type="match status" value="1"/>
</dbReference>
<feature type="domain" description="Metallo-beta-lactamase" evidence="2">
    <location>
        <begin position="52"/>
        <end position="229"/>
    </location>
</feature>
<protein>
    <submittedName>
        <fullName evidence="3">MBL fold metallo-hydrolase</fullName>
    </submittedName>
</protein>
<name>A0ABW3XYW7_9FLAO</name>
<evidence type="ECO:0000313" key="3">
    <source>
        <dbReference type="EMBL" id="MFD1314766.1"/>
    </source>
</evidence>